<dbReference type="OrthoDB" id="191139at2759"/>
<gene>
    <name evidence="1" type="ORF">CTI12_AA258360</name>
</gene>
<dbReference type="PANTHER" id="PTHR48476:SF1">
    <property type="entry name" value="SHORT-CHAIN DEHYDROGENASE TIC 32, CHLOROPLASTIC-LIKE"/>
    <property type="match status" value="1"/>
</dbReference>
<dbReference type="InterPro" id="IPR036291">
    <property type="entry name" value="NAD(P)-bd_dom_sf"/>
</dbReference>
<proteinExistence type="predicted"/>
<sequence>MWIFGRKGESGFSASSTAEEVTAGIDGSGLISIVTGTFDLLKCFAMFLFKFDLKLLMSIFNNDVKLPCSCANLLYLTITYTLISQWLGGEGEGYNFWFTITSENVSLTMDGATGYVAVSSVERTFSVATERVPMVRDPRGYLSEVGTFSSGVTLEELATDDPSFENPPLLQESLTRYVAVSSVERTFSVATERVPMVRDPGGYLSEVRTFSGGVTLEELATDDPSFENPPLLQESIQSVDEPKESMTPLLTRGATSGIGAETARVLALRGVHVVMAVRNTEKGLVVKETILTETPDAKIDVMELDLSSLASVREFAAKYLSLDLPLHILMAKRQNKIITINGFTITDKLDGFVIQKNGHFLLTNLLLEKMKITSYEQQTEGKIINVSSGGHQFVRTSSGIFSDRINDESSYNHVYAYGLSKLANILHANELARHFKEEKINITANSLHPGFIITEIFRGYTILSVIINKVLKYFVKDVAQGAATTCYLALNTKVKGVTGEYFSDSNLAEPSTIAKDQELAKELWNFSMGLTSSK</sequence>
<dbReference type="Proteomes" id="UP000245207">
    <property type="component" value="Unassembled WGS sequence"/>
</dbReference>
<dbReference type="SUPFAM" id="SSF51735">
    <property type="entry name" value="NAD(P)-binding Rossmann-fold domains"/>
    <property type="match status" value="1"/>
</dbReference>
<evidence type="ECO:0000313" key="1">
    <source>
        <dbReference type="EMBL" id="PWA72935.1"/>
    </source>
</evidence>
<accession>A0A2U1NHE1</accession>
<dbReference type="InterPro" id="IPR002347">
    <property type="entry name" value="SDR_fam"/>
</dbReference>
<dbReference type="Gene3D" id="3.40.50.720">
    <property type="entry name" value="NAD(P)-binding Rossmann-like Domain"/>
    <property type="match status" value="1"/>
</dbReference>
<dbReference type="InterPro" id="IPR055280">
    <property type="entry name" value="TIC32"/>
</dbReference>
<dbReference type="PRINTS" id="PR00081">
    <property type="entry name" value="GDHRDH"/>
</dbReference>
<protein>
    <submittedName>
        <fullName evidence="1">Glucose/ribitol dehydrogenase</fullName>
    </submittedName>
</protein>
<organism evidence="1 2">
    <name type="scientific">Artemisia annua</name>
    <name type="common">Sweet wormwood</name>
    <dbReference type="NCBI Taxonomy" id="35608"/>
    <lineage>
        <taxon>Eukaryota</taxon>
        <taxon>Viridiplantae</taxon>
        <taxon>Streptophyta</taxon>
        <taxon>Embryophyta</taxon>
        <taxon>Tracheophyta</taxon>
        <taxon>Spermatophyta</taxon>
        <taxon>Magnoliopsida</taxon>
        <taxon>eudicotyledons</taxon>
        <taxon>Gunneridae</taxon>
        <taxon>Pentapetalae</taxon>
        <taxon>asterids</taxon>
        <taxon>campanulids</taxon>
        <taxon>Asterales</taxon>
        <taxon>Asteraceae</taxon>
        <taxon>Asteroideae</taxon>
        <taxon>Anthemideae</taxon>
        <taxon>Artemisiinae</taxon>
        <taxon>Artemisia</taxon>
    </lineage>
</organism>
<dbReference type="EMBL" id="PKPP01002819">
    <property type="protein sequence ID" value="PWA72935.1"/>
    <property type="molecule type" value="Genomic_DNA"/>
</dbReference>
<dbReference type="STRING" id="35608.A0A2U1NHE1"/>
<keyword evidence="2" id="KW-1185">Reference proteome</keyword>
<evidence type="ECO:0000313" key="2">
    <source>
        <dbReference type="Proteomes" id="UP000245207"/>
    </source>
</evidence>
<dbReference type="PANTHER" id="PTHR48476">
    <property type="entry name" value="SHORT-CHAIN DEHYDROGENASE TIC 32, CHLOROPLASTIC-LIKE"/>
    <property type="match status" value="1"/>
</dbReference>
<dbReference type="Pfam" id="PF00106">
    <property type="entry name" value="adh_short"/>
    <property type="match status" value="1"/>
</dbReference>
<comment type="caution">
    <text evidence="1">The sequence shown here is derived from an EMBL/GenBank/DDBJ whole genome shotgun (WGS) entry which is preliminary data.</text>
</comment>
<dbReference type="AlphaFoldDB" id="A0A2U1NHE1"/>
<reference evidence="1 2" key="1">
    <citation type="journal article" date="2018" name="Mol. Plant">
        <title>The genome of Artemisia annua provides insight into the evolution of Asteraceae family and artemisinin biosynthesis.</title>
        <authorList>
            <person name="Shen Q."/>
            <person name="Zhang L."/>
            <person name="Liao Z."/>
            <person name="Wang S."/>
            <person name="Yan T."/>
            <person name="Shi P."/>
            <person name="Liu M."/>
            <person name="Fu X."/>
            <person name="Pan Q."/>
            <person name="Wang Y."/>
            <person name="Lv Z."/>
            <person name="Lu X."/>
            <person name="Zhang F."/>
            <person name="Jiang W."/>
            <person name="Ma Y."/>
            <person name="Chen M."/>
            <person name="Hao X."/>
            <person name="Li L."/>
            <person name="Tang Y."/>
            <person name="Lv G."/>
            <person name="Zhou Y."/>
            <person name="Sun X."/>
            <person name="Brodelius P.E."/>
            <person name="Rose J.K.C."/>
            <person name="Tang K."/>
        </authorList>
    </citation>
    <scope>NUCLEOTIDE SEQUENCE [LARGE SCALE GENOMIC DNA]</scope>
    <source>
        <strain evidence="2">cv. Huhao1</strain>
        <tissue evidence="1">Leaf</tissue>
    </source>
</reference>
<name>A0A2U1NHE1_ARTAN</name>